<organism evidence="1 2">
    <name type="scientific">Paramuricea clavata</name>
    <name type="common">Red gorgonian</name>
    <name type="synonym">Violescent sea-whip</name>
    <dbReference type="NCBI Taxonomy" id="317549"/>
    <lineage>
        <taxon>Eukaryota</taxon>
        <taxon>Metazoa</taxon>
        <taxon>Cnidaria</taxon>
        <taxon>Anthozoa</taxon>
        <taxon>Octocorallia</taxon>
        <taxon>Malacalcyonacea</taxon>
        <taxon>Plexauridae</taxon>
        <taxon>Paramuricea</taxon>
    </lineage>
</organism>
<evidence type="ECO:0000313" key="1">
    <source>
        <dbReference type="EMBL" id="CAB4023421.1"/>
    </source>
</evidence>
<proteinExistence type="predicted"/>
<dbReference type="OrthoDB" id="9909359at2759"/>
<evidence type="ECO:0000313" key="2">
    <source>
        <dbReference type="Proteomes" id="UP001152795"/>
    </source>
</evidence>
<dbReference type="AlphaFoldDB" id="A0A6S7K6K6"/>
<dbReference type="CDD" id="cd01650">
    <property type="entry name" value="RT_nLTR_like"/>
    <property type="match status" value="1"/>
</dbReference>
<dbReference type="Pfam" id="PF13966">
    <property type="entry name" value="zf-RVT"/>
    <property type="match status" value="1"/>
</dbReference>
<protein>
    <submittedName>
        <fullName evidence="1">Uncharacterized protein</fullName>
    </submittedName>
</protein>
<dbReference type="PANTHER" id="PTHR31635:SF196">
    <property type="entry name" value="REVERSE TRANSCRIPTASE DOMAIN-CONTAINING PROTEIN-RELATED"/>
    <property type="match status" value="1"/>
</dbReference>
<dbReference type="Gene3D" id="3.60.10.10">
    <property type="entry name" value="Endonuclease/exonuclease/phosphatase"/>
    <property type="match status" value="1"/>
</dbReference>
<sequence length="1073" mass="124156">MRDPKRRSLMFDYLNRYEYDIALLQDTRILNNRECMQWNAECRCRGFWSVGTVHSRGVGILIRDPAKFEGISFDVDFDDIAMHRFGGNPHGSIGSPELKRLLSKYHLIDIWRHQHPSLKTCTWSNADRSIMSRLDKFYISVDLVDDSKIVTGIQPCHLSDHDLVSFNIFDTNHVITWDRGVWKMNTSLLKHEKLRTEILSFWSDWTEAKMLFSDVGEWWDEGKAEIKHIIIEYSKAVRRQINEQRVHLMNKFHRLSEKTNLSPHELEQLQRVRSDLCELDSQRLEGAKIRSRVRIIRNNEKPSRFFFQRERSNASKKLVTALNTVNGRVTESDGIMKEQVRFYQNLYTAQLVDARAQEEVLLSIDRKLSEEEKLTLEAFLSEEECLAALHAMPALRTPGSDGLPKEFYVCFWETLKSDFVFMVNSCLDKGELPLSLRRAVITLLFKKEDPENLKNWRPMSLLNVDYKVIAKVITQRLRVVMPSLIHPDQSCAVPGRSSEDNATLLRDISDYVQSNNLKCAFIAIDQEKAFDYVDWGFMHKVLARMNFGPIIRGIIKCLYTRVQSAILSNGTLSEFFDVHRGVRQGCPLSPLLFVLVSECFGQLVRSCKEIQGLTLPGGRESKISQYADDNTCFVTNDYGLLKVLDVFEQYGRASGAKLNRTKSKGLWLGRWRQRSDSPGGLMWSNSTIKIVGFHFGDESAFAKTWEAGMAKFSNVLTGWKSRFLTLRGKCTVFNSLAAASVWHLVRIYPPTREILDVLRKAMWKFIWSNKPELVRREICVSDLTSGGLKAVDIETRSKCLLIPRVFKFLEKGAAPWKDLMRYYIGRSIGVNDNSKPNCDTPSEFYGIVLRVLRELQVDVATPKSSSYFYVKAITNKVIPVRPACQIKWDTNFRGLIWKDIWKRIHSGLEDPVLRDFYWRTVHLVLNVNTVLNKRNSRIPATCSWCNNRWESLAHALIHCPFVEELWHFVLRICNSIDQSITVFSEGALLLGDTGSRINSDLTRYLISVAKFAAWKERNSYQFNCDQKISCLLYFKYYVSNRLKMEFFYLNRDMFRATWCVNDVLGKVVGQKLV</sequence>
<dbReference type="SUPFAM" id="SSF56672">
    <property type="entry name" value="DNA/RNA polymerases"/>
    <property type="match status" value="1"/>
</dbReference>
<dbReference type="EMBL" id="CACRXK020012490">
    <property type="protein sequence ID" value="CAB4023421.1"/>
    <property type="molecule type" value="Genomic_DNA"/>
</dbReference>
<accession>A0A6S7K6K6</accession>
<dbReference type="SUPFAM" id="SSF56219">
    <property type="entry name" value="DNase I-like"/>
    <property type="match status" value="1"/>
</dbReference>
<reference evidence="1" key="1">
    <citation type="submission" date="2020-04" db="EMBL/GenBank/DDBJ databases">
        <authorList>
            <person name="Alioto T."/>
            <person name="Alioto T."/>
            <person name="Gomez Garrido J."/>
        </authorList>
    </citation>
    <scope>NUCLEOTIDE SEQUENCE</scope>
    <source>
        <strain evidence="1">A484AB</strain>
    </source>
</reference>
<keyword evidence="2" id="KW-1185">Reference proteome</keyword>
<dbReference type="PROSITE" id="PS50878">
    <property type="entry name" value="RT_POL"/>
    <property type="match status" value="1"/>
</dbReference>
<gene>
    <name evidence="1" type="ORF">PACLA_8A029846</name>
</gene>
<dbReference type="Proteomes" id="UP001152795">
    <property type="component" value="Unassembled WGS sequence"/>
</dbReference>
<dbReference type="InterPro" id="IPR026960">
    <property type="entry name" value="RVT-Znf"/>
</dbReference>
<dbReference type="InterPro" id="IPR036691">
    <property type="entry name" value="Endo/exonu/phosph_ase_sf"/>
</dbReference>
<dbReference type="InterPro" id="IPR043502">
    <property type="entry name" value="DNA/RNA_pol_sf"/>
</dbReference>
<comment type="caution">
    <text evidence="1">The sequence shown here is derived from an EMBL/GenBank/DDBJ whole genome shotgun (WGS) entry which is preliminary data.</text>
</comment>
<name>A0A6S7K6K6_PARCT</name>
<dbReference type="PANTHER" id="PTHR31635">
    <property type="entry name" value="REVERSE TRANSCRIPTASE DOMAIN-CONTAINING PROTEIN-RELATED"/>
    <property type="match status" value="1"/>
</dbReference>
<dbReference type="Pfam" id="PF00078">
    <property type="entry name" value="RVT_1"/>
    <property type="match status" value="1"/>
</dbReference>
<dbReference type="InterPro" id="IPR000477">
    <property type="entry name" value="RT_dom"/>
</dbReference>